<dbReference type="SUPFAM" id="SSF55920">
    <property type="entry name" value="Creatinase/aminopeptidase"/>
    <property type="match status" value="1"/>
</dbReference>
<keyword evidence="5" id="KW-1185">Reference proteome</keyword>
<sequence length="417" mass="45344">MSDEKETVDYSLNNPDTLTKYKTAGQISEKVLAEVAKLCVPGAKIVEVCQKGDKILEEEVSKVYRGKKVTKGFSHPTTISPASYVTPYTPLTSDETEAALEIQAGEPIKIQLGAQIDGFGAIVCDTVLAKPADKKDEAITGRPADLILATHFANELLLRLMVPPGLLTQGTEEEKAKAASQKAPSQSKMTTLLEKVCESFECNLVESTTSWLFDRNEIESTKKIVLSPQEGGKGDGVPAISEVWGVEMGVSLGTGKCKNLEGRATLHRRTNQTYGLKRPTSRKILSEVQKKFGTFPFSLRQLEDERDAKSGVVECVRGNVFRQYELAGDKDNAPVARLLTTIAITKNGITKLGGAPALDLSKVKSDKKITDEEVLKILEQPLARNTGKKSKSKKKKKPAKKTAAAEESDDDSDDSDE</sequence>
<feature type="region of interest" description="Disordered" evidence="2">
    <location>
        <begin position="380"/>
        <end position="417"/>
    </location>
</feature>
<feature type="compositionally biased region" description="Basic residues" evidence="2">
    <location>
        <begin position="386"/>
        <end position="400"/>
    </location>
</feature>
<evidence type="ECO:0000313" key="5">
    <source>
        <dbReference type="Proteomes" id="UP001251528"/>
    </source>
</evidence>
<dbReference type="AlphaFoldDB" id="A0AAJ0CHH6"/>
<accession>A0AAJ0CHH6</accession>
<gene>
    <name evidence="4" type="ORF">QQS21_009140</name>
</gene>
<dbReference type="Pfam" id="PF00557">
    <property type="entry name" value="Peptidase_M24"/>
    <property type="match status" value="1"/>
</dbReference>
<dbReference type="PANTHER" id="PTHR10804:SF11">
    <property type="entry name" value="PROLIFERATION-ASSOCIATED PROTEIN 2G4"/>
    <property type="match status" value="1"/>
</dbReference>
<dbReference type="InterPro" id="IPR036005">
    <property type="entry name" value="Creatinase/aminopeptidase-like"/>
</dbReference>
<dbReference type="FunFam" id="3.90.230.10:FF:000016">
    <property type="entry name" value="Putative curved dna-binding protein"/>
    <property type="match status" value="1"/>
</dbReference>
<dbReference type="InterPro" id="IPR000994">
    <property type="entry name" value="Pept_M24"/>
</dbReference>
<comment type="caution">
    <text evidence="4">The sequence shown here is derived from an EMBL/GenBank/DDBJ whole genome shotgun (WGS) entry which is preliminary data.</text>
</comment>
<comment type="similarity">
    <text evidence="1">Belongs to the peptidase M24 family.</text>
</comment>
<reference evidence="4" key="1">
    <citation type="submission" date="2023-06" db="EMBL/GenBank/DDBJ databases">
        <title>Conoideocrella luteorostrata (Hypocreales: Clavicipitaceae), a potential biocontrol fungus for elongate hemlock scale in United States Christmas tree production areas.</title>
        <authorList>
            <person name="Barrett H."/>
            <person name="Lovett B."/>
            <person name="Macias A.M."/>
            <person name="Stajich J.E."/>
            <person name="Kasson M.T."/>
        </authorList>
    </citation>
    <scope>NUCLEOTIDE SEQUENCE</scope>
    <source>
        <strain evidence="4">ARSEF 14590</strain>
    </source>
</reference>
<dbReference type="InterPro" id="IPR047113">
    <property type="entry name" value="PA2G4/ARX1"/>
</dbReference>
<feature type="compositionally biased region" description="Acidic residues" evidence="2">
    <location>
        <begin position="406"/>
        <end position="417"/>
    </location>
</feature>
<dbReference type="InterPro" id="IPR036388">
    <property type="entry name" value="WH-like_DNA-bd_sf"/>
</dbReference>
<evidence type="ECO:0000256" key="2">
    <source>
        <dbReference type="SAM" id="MobiDB-lite"/>
    </source>
</evidence>
<proteinExistence type="inferred from homology"/>
<name>A0AAJ0CHH6_9HYPO</name>
<evidence type="ECO:0000256" key="1">
    <source>
        <dbReference type="ARBA" id="ARBA00007319"/>
    </source>
</evidence>
<evidence type="ECO:0000313" key="4">
    <source>
        <dbReference type="EMBL" id="KAK2593168.1"/>
    </source>
</evidence>
<organism evidence="4 5">
    <name type="scientific">Conoideocrella luteorostrata</name>
    <dbReference type="NCBI Taxonomy" id="1105319"/>
    <lineage>
        <taxon>Eukaryota</taxon>
        <taxon>Fungi</taxon>
        <taxon>Dikarya</taxon>
        <taxon>Ascomycota</taxon>
        <taxon>Pezizomycotina</taxon>
        <taxon>Sordariomycetes</taxon>
        <taxon>Hypocreomycetidae</taxon>
        <taxon>Hypocreales</taxon>
        <taxon>Clavicipitaceae</taxon>
        <taxon>Conoideocrella</taxon>
    </lineage>
</organism>
<dbReference type="Gene3D" id="1.10.10.10">
    <property type="entry name" value="Winged helix-like DNA-binding domain superfamily/Winged helix DNA-binding domain"/>
    <property type="match status" value="1"/>
</dbReference>
<dbReference type="Proteomes" id="UP001251528">
    <property type="component" value="Unassembled WGS sequence"/>
</dbReference>
<dbReference type="Gene3D" id="3.90.230.10">
    <property type="entry name" value="Creatinase/methionine aminopeptidase superfamily"/>
    <property type="match status" value="1"/>
</dbReference>
<feature type="domain" description="Peptidase M24" evidence="3">
    <location>
        <begin position="20"/>
        <end position="135"/>
    </location>
</feature>
<dbReference type="SUPFAM" id="SSF46785">
    <property type="entry name" value="Winged helix' DNA-binding domain"/>
    <property type="match status" value="1"/>
</dbReference>
<protein>
    <recommendedName>
        <fullName evidence="3">Peptidase M24 domain-containing protein</fullName>
    </recommendedName>
</protein>
<evidence type="ECO:0000259" key="3">
    <source>
        <dbReference type="Pfam" id="PF00557"/>
    </source>
</evidence>
<dbReference type="CDD" id="cd01089">
    <property type="entry name" value="PA2G4-like"/>
    <property type="match status" value="1"/>
</dbReference>
<dbReference type="EMBL" id="JASWJB010000225">
    <property type="protein sequence ID" value="KAK2593168.1"/>
    <property type="molecule type" value="Genomic_DNA"/>
</dbReference>
<dbReference type="InterPro" id="IPR036390">
    <property type="entry name" value="WH_DNA-bd_sf"/>
</dbReference>
<dbReference type="PANTHER" id="PTHR10804">
    <property type="entry name" value="PROTEASE FAMILY M24 METHIONYL AMINOPEPTIDASE, AMINOPEPTIDASE P"/>
    <property type="match status" value="1"/>
</dbReference>
<dbReference type="FunFam" id="1.10.10.10:FF:000029">
    <property type="entry name" value="Proliferation-associated 2G4, a"/>
    <property type="match status" value="1"/>
</dbReference>